<feature type="chain" id="PRO_5044063585" evidence="6">
    <location>
        <begin position="23"/>
        <end position="182"/>
    </location>
</feature>
<dbReference type="InterPro" id="IPR051723">
    <property type="entry name" value="Bact_OM_Invasion-Related"/>
</dbReference>
<evidence type="ECO:0000256" key="2">
    <source>
        <dbReference type="ARBA" id="ARBA00022452"/>
    </source>
</evidence>
<reference evidence="10 12" key="2">
    <citation type="submission" date="2018-06" db="EMBL/GenBank/DDBJ databases">
        <authorList>
            <consortium name="Pathogen Informatics"/>
            <person name="Doyle S."/>
        </authorList>
    </citation>
    <scope>NUCLEOTIDE SEQUENCE [LARGE SCALE GENOMIC DNA]</scope>
    <source>
        <strain evidence="10 12">NCTC10975</strain>
    </source>
</reference>
<evidence type="ECO:0000313" key="10">
    <source>
        <dbReference type="EMBL" id="SPY95438.1"/>
    </source>
</evidence>
<evidence type="ECO:0000256" key="5">
    <source>
        <dbReference type="ARBA" id="ARBA00023136"/>
    </source>
</evidence>
<reference evidence="8 11" key="1">
    <citation type="submission" date="2017-05" db="EMBL/GenBank/DDBJ databases">
        <title>Whole genome sequencing of Proteus mirabilis AR_0155.</title>
        <authorList>
            <person name="Conlan S."/>
            <person name="Thomas P.J."/>
            <person name="Mullikin J."/>
            <person name="Frank K.M."/>
            <person name="Segre J.A."/>
        </authorList>
    </citation>
    <scope>NUCLEOTIDE SEQUENCE [LARGE SCALE GENOMIC DNA]</scope>
    <source>
        <strain evidence="8 11">AR_0155</strain>
    </source>
</reference>
<dbReference type="PRINTS" id="PR00316">
    <property type="entry name" value="ENTEROVIROMP"/>
</dbReference>
<name>A0A1Z1SSX9_PROMI</name>
<dbReference type="Gene3D" id="2.40.160.20">
    <property type="match status" value="1"/>
</dbReference>
<evidence type="ECO:0000313" key="8">
    <source>
        <dbReference type="EMBL" id="ARX34088.1"/>
    </source>
</evidence>
<reference evidence="9" key="3">
    <citation type="submission" date="2023-06" db="EMBL/GenBank/DDBJ databases">
        <authorList>
            <consortium name="Clinical and Environmental Microbiology Branch: Whole genome sequencing antimicrobial resistance pathogens in the healthcare setting"/>
        </authorList>
    </citation>
    <scope>NUCLEOTIDE SEQUENCE</scope>
    <source>
        <strain evidence="9">Microbial</strain>
    </source>
</reference>
<evidence type="ECO:0000256" key="6">
    <source>
        <dbReference type="SAM" id="SignalP"/>
    </source>
</evidence>
<proteinExistence type="predicted"/>
<evidence type="ECO:0000313" key="13">
    <source>
        <dbReference type="Proteomes" id="UP001171165"/>
    </source>
</evidence>
<keyword evidence="2" id="KW-1134">Transmembrane beta strand</keyword>
<dbReference type="PANTHER" id="PTHR35892:SF2">
    <property type="entry name" value="OUTER MEMBRANE PROTEIN PAGN"/>
    <property type="match status" value="1"/>
</dbReference>
<organism evidence="9 13">
    <name type="scientific">Proteus mirabilis</name>
    <dbReference type="NCBI Taxonomy" id="584"/>
    <lineage>
        <taxon>Bacteria</taxon>
        <taxon>Pseudomonadati</taxon>
        <taxon>Pseudomonadota</taxon>
        <taxon>Gammaproteobacteria</taxon>
        <taxon>Enterobacterales</taxon>
        <taxon>Morganellaceae</taxon>
        <taxon>Proteus</taxon>
    </lineage>
</organism>
<keyword evidence="5" id="KW-0472">Membrane</keyword>
<dbReference type="EMBL" id="ABKSPD020000002">
    <property type="protein sequence ID" value="EKW9775069.1"/>
    <property type="molecule type" value="Genomic_DNA"/>
</dbReference>
<dbReference type="GO" id="GO:0044384">
    <property type="term" value="C:host outer membrane"/>
    <property type="evidence" value="ECO:0007669"/>
    <property type="project" value="InterPro"/>
</dbReference>
<dbReference type="InterPro" id="IPR027385">
    <property type="entry name" value="Beta-barrel_OMP"/>
</dbReference>
<protein>
    <submittedName>
        <fullName evidence="9">Ail/Lom family outer membrane beta-barrel protein</fullName>
    </submittedName>
    <submittedName>
        <fullName evidence="10">Outer membrane protein (Attachment invasion locus protein)</fullName>
    </submittedName>
</protein>
<dbReference type="Proteomes" id="UP000195540">
    <property type="component" value="Chromosome"/>
</dbReference>
<dbReference type="AlphaFoldDB" id="A0A1Z1SSX9"/>
<comment type="subcellular location">
    <subcellularLocation>
        <location evidence="1">Cell outer membrane</location>
        <topology evidence="1">Multi-pass membrane protein</topology>
    </subcellularLocation>
</comment>
<evidence type="ECO:0000313" key="9">
    <source>
        <dbReference type="EMBL" id="EKW9775069.1"/>
    </source>
</evidence>
<evidence type="ECO:0000256" key="4">
    <source>
        <dbReference type="ARBA" id="ARBA00022729"/>
    </source>
</evidence>
<feature type="domain" description="Outer membrane protein beta-barrel" evidence="7">
    <location>
        <begin position="9"/>
        <end position="182"/>
    </location>
</feature>
<dbReference type="InterPro" id="IPR011250">
    <property type="entry name" value="OMP/PagP_B-barrel"/>
</dbReference>
<dbReference type="Proteomes" id="UP000251485">
    <property type="component" value="Unassembled WGS sequence"/>
</dbReference>
<dbReference type="RefSeq" id="WP_017827172.1">
    <property type="nucleotide sequence ID" value="NZ_ABFCQN020000014.1"/>
</dbReference>
<dbReference type="EMBL" id="CP021694">
    <property type="protein sequence ID" value="ARX34088.1"/>
    <property type="molecule type" value="Genomic_DNA"/>
</dbReference>
<dbReference type="PANTHER" id="PTHR35892">
    <property type="entry name" value="OUTER MEMBRANE PROTEIN PAGN-RELATED"/>
    <property type="match status" value="1"/>
</dbReference>
<evidence type="ECO:0000313" key="12">
    <source>
        <dbReference type="Proteomes" id="UP000251485"/>
    </source>
</evidence>
<sequence length="182" mass="20368">MQRILSLFMLSALLFATPFAFATKNTTVSLGYAQTHMGALKNSASNDLRGLSVRLRYESSAVSNANWGLLASYTVTTRDITNYRWEDGKLHKENNDTVRYGSFMMGPTYRVNNFLSLYGNIGGAAMKIKHKERASESETSFAYGAGFIMEPFTNLSLDFSWEASKFDFANTNTFGMGIGYRF</sequence>
<dbReference type="PROSITE" id="PS00695">
    <property type="entry name" value="ENT_VIR_OMP_2"/>
    <property type="match status" value="1"/>
</dbReference>
<gene>
    <name evidence="10" type="primary">ail_1</name>
    <name evidence="8" type="ORF">AM402_07960</name>
    <name evidence="10" type="ORF">NCTC10975_01444</name>
    <name evidence="9" type="ORF">PW210_000853</name>
</gene>
<evidence type="ECO:0000259" key="7">
    <source>
        <dbReference type="Pfam" id="PF13505"/>
    </source>
</evidence>
<evidence type="ECO:0000256" key="1">
    <source>
        <dbReference type="ARBA" id="ARBA00004571"/>
    </source>
</evidence>
<dbReference type="Pfam" id="PF13505">
    <property type="entry name" value="OMP_b-brl"/>
    <property type="match status" value="1"/>
</dbReference>
<dbReference type="InterPro" id="IPR000758">
    <property type="entry name" value="Enterovir_OMP"/>
</dbReference>
<feature type="signal peptide" evidence="6">
    <location>
        <begin position="1"/>
        <end position="22"/>
    </location>
</feature>
<evidence type="ECO:0000256" key="3">
    <source>
        <dbReference type="ARBA" id="ARBA00022692"/>
    </source>
</evidence>
<keyword evidence="4 6" id="KW-0732">Signal</keyword>
<keyword evidence="3" id="KW-0812">Transmembrane</keyword>
<dbReference type="GO" id="GO:0009279">
    <property type="term" value="C:cell outer membrane"/>
    <property type="evidence" value="ECO:0007669"/>
    <property type="project" value="UniProtKB-SubCell"/>
</dbReference>
<dbReference type="SUPFAM" id="SSF56925">
    <property type="entry name" value="OMPA-like"/>
    <property type="match status" value="1"/>
</dbReference>
<evidence type="ECO:0000313" key="11">
    <source>
        <dbReference type="Proteomes" id="UP000195540"/>
    </source>
</evidence>
<dbReference type="EMBL" id="UAUE01000009">
    <property type="protein sequence ID" value="SPY95438.1"/>
    <property type="molecule type" value="Genomic_DNA"/>
</dbReference>
<dbReference type="Proteomes" id="UP001171165">
    <property type="component" value="Unassembled WGS sequence"/>
</dbReference>
<accession>A0A1Z1SSX9</accession>